<keyword evidence="4" id="KW-1185">Reference proteome</keyword>
<dbReference type="InterPro" id="IPR039015">
    <property type="entry name" value="ENDOD1"/>
</dbReference>
<comment type="caution">
    <text evidence="3">The sequence shown here is derived from an EMBL/GenBank/DDBJ whole genome shotgun (WGS) entry which is preliminary data.</text>
</comment>
<evidence type="ECO:0008006" key="5">
    <source>
        <dbReference type="Google" id="ProtNLM"/>
    </source>
</evidence>
<accession>A0A9D3Q093</accession>
<dbReference type="AlphaFoldDB" id="A0A9D3Q093"/>
<dbReference type="Proteomes" id="UP001046870">
    <property type="component" value="Chromosome 10"/>
</dbReference>
<reference evidence="3" key="1">
    <citation type="submission" date="2021-01" db="EMBL/GenBank/DDBJ databases">
        <authorList>
            <person name="Zahm M."/>
            <person name="Roques C."/>
            <person name="Cabau C."/>
            <person name="Klopp C."/>
            <person name="Donnadieu C."/>
            <person name="Jouanno E."/>
            <person name="Lampietro C."/>
            <person name="Louis A."/>
            <person name="Herpin A."/>
            <person name="Echchiki A."/>
            <person name="Berthelot C."/>
            <person name="Parey E."/>
            <person name="Roest-Crollius H."/>
            <person name="Braasch I."/>
            <person name="Postlethwait J."/>
            <person name="Bobe J."/>
            <person name="Montfort J."/>
            <person name="Bouchez O."/>
            <person name="Begum T."/>
            <person name="Mejri S."/>
            <person name="Adams A."/>
            <person name="Chen W.-J."/>
            <person name="Guiguen Y."/>
        </authorList>
    </citation>
    <scope>NUCLEOTIDE SEQUENCE</scope>
    <source>
        <strain evidence="3">YG-15Mar2019-1</strain>
        <tissue evidence="3">Brain</tissue>
    </source>
</reference>
<evidence type="ECO:0000313" key="4">
    <source>
        <dbReference type="Proteomes" id="UP001046870"/>
    </source>
</evidence>
<feature type="region of interest" description="Disordered" evidence="1">
    <location>
        <begin position="292"/>
        <end position="318"/>
    </location>
</feature>
<dbReference type="PANTHER" id="PTHR21472">
    <property type="entry name" value="ENDONUCLEASE DOMAIN-CONTAINING 1 PROTEIN ENDOD1"/>
    <property type="match status" value="1"/>
</dbReference>
<evidence type="ECO:0000256" key="1">
    <source>
        <dbReference type="SAM" id="MobiDB-lite"/>
    </source>
</evidence>
<proteinExistence type="predicted"/>
<keyword evidence="2" id="KW-0732">Signal</keyword>
<feature type="chain" id="PRO_5039127631" description="INO80 complex subunit E" evidence="2">
    <location>
        <begin position="25"/>
        <end position="552"/>
    </location>
</feature>
<feature type="signal peptide" evidence="2">
    <location>
        <begin position="1"/>
        <end position="24"/>
    </location>
</feature>
<dbReference type="PANTHER" id="PTHR21472:SF23">
    <property type="entry name" value="INO80 COMPLEX SUBUNIT E"/>
    <property type="match status" value="1"/>
</dbReference>
<gene>
    <name evidence="3" type="ORF">MATL_G00128330</name>
</gene>
<feature type="region of interest" description="Disordered" evidence="1">
    <location>
        <begin position="91"/>
        <end position="152"/>
    </location>
</feature>
<organism evidence="3 4">
    <name type="scientific">Megalops atlanticus</name>
    <name type="common">Tarpon</name>
    <name type="synonym">Clupea gigantea</name>
    <dbReference type="NCBI Taxonomy" id="7932"/>
    <lineage>
        <taxon>Eukaryota</taxon>
        <taxon>Metazoa</taxon>
        <taxon>Chordata</taxon>
        <taxon>Craniata</taxon>
        <taxon>Vertebrata</taxon>
        <taxon>Euteleostomi</taxon>
        <taxon>Actinopterygii</taxon>
        <taxon>Neopterygii</taxon>
        <taxon>Teleostei</taxon>
        <taxon>Elopiformes</taxon>
        <taxon>Megalopidae</taxon>
        <taxon>Megalops</taxon>
    </lineage>
</organism>
<evidence type="ECO:0000256" key="2">
    <source>
        <dbReference type="SAM" id="SignalP"/>
    </source>
</evidence>
<protein>
    <recommendedName>
        <fullName evidence="5">INO80 complex subunit E</fullName>
    </recommendedName>
</protein>
<dbReference type="OrthoDB" id="8751470at2759"/>
<name>A0A9D3Q093_MEGAT</name>
<evidence type="ECO:0000313" key="3">
    <source>
        <dbReference type="EMBL" id="KAG7469381.1"/>
    </source>
</evidence>
<sequence>MPSPVASILGWILFGLCFGMSVLAETDPEFSQCSQSFYKQRPPMGFTGGQLLQFCHSLGGGQSFATLYNSSCDITVFSAFCLNKEWGDSGTVGESQEGGGLKEDKPEAGTEGVQIVTKEEESQNEGPQDAPVKPPALLQQGREDSSSDTPASTWDAMISDLVQNNVLPQCQSVGGDLYVLTGTGSMDELAKGCEVGLFWSAVCCDVPNEDTGFSLGAVKEGDEGLRVLSVKALEEVVGVGDVFADGCGKVDGGGEGESDPLAVFQAAVQQVVEKHTADTQPHSDELLHSSISEETSAQSTDAQGTEAETEGEAIDAEPRQAVSLNTDAESSDFASQNIEQVQDTEQTEPEGNSTLLYLVSSSLYLLTVPFRPVVSTLTEIPGQVSHVIQEDLTVLLSLPCDTFSLFQNLVSDAAWGVTSVGGLLGKAGALCACQLYSCTSPLLGTLIESCKEGITGAGTLTWDGVGIFGGVVDRAWSVSRYIGGRVWEQSEGYLCSVLSELGSQVQGVGGGLGKLVMKGGKGVGNVVKTAGWVMGGFGDMAVNMVKGAFGRE</sequence>
<dbReference type="EMBL" id="JAFDVH010000010">
    <property type="protein sequence ID" value="KAG7469381.1"/>
    <property type="molecule type" value="Genomic_DNA"/>
</dbReference>